<dbReference type="RefSeq" id="WP_010625440.1">
    <property type="nucleotide sequence ID" value="NZ_AZFA01000005.1"/>
</dbReference>
<protein>
    <recommendedName>
        <fullName evidence="4">Surface layer protein A domain-containing protein</fullName>
    </recommendedName>
</protein>
<keyword evidence="1" id="KW-0732">Signal</keyword>
<dbReference type="AlphaFoldDB" id="A0A0R1SLA6"/>
<proteinExistence type="predicted"/>
<name>A0A0R1SLA6_9LACO</name>
<dbReference type="STRING" id="1423815.FC27_GL001782"/>
<evidence type="ECO:0008006" key="4">
    <source>
        <dbReference type="Google" id="ProtNLM"/>
    </source>
</evidence>
<gene>
    <name evidence="2" type="ORF">FC27_GL001782</name>
</gene>
<dbReference type="Proteomes" id="UP000051647">
    <property type="component" value="Unassembled WGS sequence"/>
</dbReference>
<feature type="chain" id="PRO_5039538058" description="Surface layer protein A domain-containing protein" evidence="1">
    <location>
        <begin position="28"/>
        <end position="120"/>
    </location>
</feature>
<dbReference type="PATRIC" id="fig|1423815.3.peg.1825"/>
<accession>A0A0R1SLA6</accession>
<dbReference type="OrthoDB" id="2288810at2"/>
<evidence type="ECO:0000256" key="1">
    <source>
        <dbReference type="SAM" id="SignalP"/>
    </source>
</evidence>
<organism evidence="2 3">
    <name type="scientific">Companilactobacillus versmoldensis DSM 14857 = KCTC 3814</name>
    <dbReference type="NCBI Taxonomy" id="1423815"/>
    <lineage>
        <taxon>Bacteria</taxon>
        <taxon>Bacillati</taxon>
        <taxon>Bacillota</taxon>
        <taxon>Bacilli</taxon>
        <taxon>Lactobacillales</taxon>
        <taxon>Lactobacillaceae</taxon>
        <taxon>Companilactobacillus</taxon>
    </lineage>
</organism>
<comment type="caution">
    <text evidence="2">The sequence shown here is derived from an EMBL/GenBank/DDBJ whole genome shotgun (WGS) entry which is preliminary data.</text>
</comment>
<feature type="signal peptide" evidence="1">
    <location>
        <begin position="1"/>
        <end position="27"/>
    </location>
</feature>
<keyword evidence="3" id="KW-1185">Reference proteome</keyword>
<evidence type="ECO:0000313" key="2">
    <source>
        <dbReference type="EMBL" id="KRL67466.1"/>
    </source>
</evidence>
<sequence>MKLSKTFIGILASASILSFAIAPVVSATQTAQASANFDIPVGTVTKHSGIIYVRDHHHGPVTHLYNFQGNDPQISAVRSVEDYTYWYTDEYKTAPNENGVICNYWRVSTNEWVLDSDVVN</sequence>
<evidence type="ECO:0000313" key="3">
    <source>
        <dbReference type="Proteomes" id="UP000051647"/>
    </source>
</evidence>
<dbReference type="EMBL" id="AZFA01000005">
    <property type="protein sequence ID" value="KRL67466.1"/>
    <property type="molecule type" value="Genomic_DNA"/>
</dbReference>
<reference evidence="2 3" key="1">
    <citation type="journal article" date="2015" name="Genome Announc.">
        <title>Expanding the biotechnology potential of lactobacilli through comparative genomics of 213 strains and associated genera.</title>
        <authorList>
            <person name="Sun Z."/>
            <person name="Harris H.M."/>
            <person name="McCann A."/>
            <person name="Guo C."/>
            <person name="Argimon S."/>
            <person name="Zhang W."/>
            <person name="Yang X."/>
            <person name="Jeffery I.B."/>
            <person name="Cooney J.C."/>
            <person name="Kagawa T.F."/>
            <person name="Liu W."/>
            <person name="Song Y."/>
            <person name="Salvetti E."/>
            <person name="Wrobel A."/>
            <person name="Rasinkangas P."/>
            <person name="Parkhill J."/>
            <person name="Rea M.C."/>
            <person name="O'Sullivan O."/>
            <person name="Ritari J."/>
            <person name="Douillard F.P."/>
            <person name="Paul Ross R."/>
            <person name="Yang R."/>
            <person name="Briner A.E."/>
            <person name="Felis G.E."/>
            <person name="de Vos W.M."/>
            <person name="Barrangou R."/>
            <person name="Klaenhammer T.R."/>
            <person name="Caufield P.W."/>
            <person name="Cui Y."/>
            <person name="Zhang H."/>
            <person name="O'Toole P.W."/>
        </authorList>
    </citation>
    <scope>NUCLEOTIDE SEQUENCE [LARGE SCALE GENOMIC DNA]</scope>
    <source>
        <strain evidence="2 3">DSM 14857</strain>
    </source>
</reference>